<evidence type="ECO:0000256" key="1">
    <source>
        <dbReference type="SAM" id="MobiDB-lite"/>
    </source>
</evidence>
<gene>
    <name evidence="2" type="ORF">WMY93_010461</name>
</gene>
<name>A0AAW0P788_9GOBI</name>
<keyword evidence="3" id="KW-1185">Reference proteome</keyword>
<reference evidence="3" key="1">
    <citation type="submission" date="2024-04" db="EMBL/GenBank/DDBJ databases">
        <title>Salinicola lusitanus LLJ914,a marine bacterium isolated from the Okinawa Trough.</title>
        <authorList>
            <person name="Li J."/>
        </authorList>
    </citation>
    <scope>NUCLEOTIDE SEQUENCE [LARGE SCALE GENOMIC DNA]</scope>
</reference>
<dbReference type="AlphaFoldDB" id="A0AAW0P788"/>
<sequence length="74" mass="7732">MIAVWSKPANPQNAGNGSLDHRQEQSHGHTCRGQRLSGGAEVGCSQQPAPAPAPLPAPAAPLSLRRAQDVSKRD</sequence>
<dbReference type="EMBL" id="JBBPFD010000007">
    <property type="protein sequence ID" value="KAK7919177.1"/>
    <property type="molecule type" value="Genomic_DNA"/>
</dbReference>
<protein>
    <submittedName>
        <fullName evidence="2">Uncharacterized protein</fullName>
    </submittedName>
</protein>
<comment type="caution">
    <text evidence="2">The sequence shown here is derived from an EMBL/GenBank/DDBJ whole genome shotgun (WGS) entry which is preliminary data.</text>
</comment>
<dbReference type="Proteomes" id="UP001460270">
    <property type="component" value="Unassembled WGS sequence"/>
</dbReference>
<feature type="compositionally biased region" description="Pro residues" evidence="1">
    <location>
        <begin position="49"/>
        <end position="59"/>
    </location>
</feature>
<organism evidence="2 3">
    <name type="scientific">Mugilogobius chulae</name>
    <name type="common">yellowstripe goby</name>
    <dbReference type="NCBI Taxonomy" id="88201"/>
    <lineage>
        <taxon>Eukaryota</taxon>
        <taxon>Metazoa</taxon>
        <taxon>Chordata</taxon>
        <taxon>Craniata</taxon>
        <taxon>Vertebrata</taxon>
        <taxon>Euteleostomi</taxon>
        <taxon>Actinopterygii</taxon>
        <taxon>Neopterygii</taxon>
        <taxon>Teleostei</taxon>
        <taxon>Neoteleostei</taxon>
        <taxon>Acanthomorphata</taxon>
        <taxon>Gobiaria</taxon>
        <taxon>Gobiiformes</taxon>
        <taxon>Gobioidei</taxon>
        <taxon>Gobiidae</taxon>
        <taxon>Gobionellinae</taxon>
        <taxon>Mugilogobius</taxon>
    </lineage>
</organism>
<evidence type="ECO:0000313" key="3">
    <source>
        <dbReference type="Proteomes" id="UP001460270"/>
    </source>
</evidence>
<evidence type="ECO:0000313" key="2">
    <source>
        <dbReference type="EMBL" id="KAK7919177.1"/>
    </source>
</evidence>
<accession>A0AAW0P788</accession>
<feature type="region of interest" description="Disordered" evidence="1">
    <location>
        <begin position="1"/>
        <end position="74"/>
    </location>
</feature>
<proteinExistence type="predicted"/>